<dbReference type="EMBL" id="GBRH01211457">
    <property type="protein sequence ID" value="JAD86438.1"/>
    <property type="molecule type" value="Transcribed_RNA"/>
</dbReference>
<proteinExistence type="predicted"/>
<reference evidence="1" key="1">
    <citation type="submission" date="2014-09" db="EMBL/GenBank/DDBJ databases">
        <authorList>
            <person name="Magalhaes I.L.F."/>
            <person name="Oliveira U."/>
            <person name="Santos F.R."/>
            <person name="Vidigal T.H.D.A."/>
            <person name="Brescovit A.D."/>
            <person name="Santos A.J."/>
        </authorList>
    </citation>
    <scope>NUCLEOTIDE SEQUENCE</scope>
    <source>
        <tissue evidence="1">Shoot tissue taken approximately 20 cm above the soil surface</tissue>
    </source>
</reference>
<organism evidence="1">
    <name type="scientific">Arundo donax</name>
    <name type="common">Giant reed</name>
    <name type="synonym">Donax arundinaceus</name>
    <dbReference type="NCBI Taxonomy" id="35708"/>
    <lineage>
        <taxon>Eukaryota</taxon>
        <taxon>Viridiplantae</taxon>
        <taxon>Streptophyta</taxon>
        <taxon>Embryophyta</taxon>
        <taxon>Tracheophyta</taxon>
        <taxon>Spermatophyta</taxon>
        <taxon>Magnoliopsida</taxon>
        <taxon>Liliopsida</taxon>
        <taxon>Poales</taxon>
        <taxon>Poaceae</taxon>
        <taxon>PACMAD clade</taxon>
        <taxon>Arundinoideae</taxon>
        <taxon>Arundineae</taxon>
        <taxon>Arundo</taxon>
    </lineage>
</organism>
<protein>
    <submittedName>
        <fullName evidence="1">Uncharacterized protein</fullName>
    </submittedName>
</protein>
<evidence type="ECO:0000313" key="1">
    <source>
        <dbReference type="EMBL" id="JAD86438.1"/>
    </source>
</evidence>
<name>A0A0A9M094_ARUDO</name>
<reference evidence="1" key="2">
    <citation type="journal article" date="2015" name="Data Brief">
        <title>Shoot transcriptome of the giant reed, Arundo donax.</title>
        <authorList>
            <person name="Barrero R.A."/>
            <person name="Guerrero F.D."/>
            <person name="Moolhuijzen P."/>
            <person name="Goolsby J.A."/>
            <person name="Tidwell J."/>
            <person name="Bellgard S.E."/>
            <person name="Bellgard M.I."/>
        </authorList>
    </citation>
    <scope>NUCLEOTIDE SEQUENCE</scope>
    <source>
        <tissue evidence="1">Shoot tissue taken approximately 20 cm above the soil surface</tissue>
    </source>
</reference>
<accession>A0A0A9M094</accession>
<dbReference type="AlphaFoldDB" id="A0A0A9M094"/>
<sequence>MSPSMAPSFGVSVMFKRWMKLRVCYIEWMTAV</sequence>